<proteinExistence type="predicted"/>
<protein>
    <submittedName>
        <fullName evidence="2">ASCH domain protein</fullName>
    </submittedName>
</protein>
<keyword evidence="3" id="KW-1185">Reference proteome</keyword>
<dbReference type="Proteomes" id="UP000202922">
    <property type="component" value="Unassembled WGS sequence"/>
</dbReference>
<dbReference type="InterPro" id="IPR015947">
    <property type="entry name" value="PUA-like_sf"/>
</dbReference>
<dbReference type="InterPro" id="IPR007374">
    <property type="entry name" value="ASCH_domain"/>
</dbReference>
<dbReference type="Gene3D" id="3.10.400.10">
    <property type="entry name" value="Sulfate adenylyltransferase"/>
    <property type="match status" value="1"/>
</dbReference>
<evidence type="ECO:0000313" key="3">
    <source>
        <dbReference type="Proteomes" id="UP000202922"/>
    </source>
</evidence>
<sequence>MTDEMEDLQQTYPGAGTFKFGDSETLCNELLSLVRSGKKRATCEAFAEFADDPASMPKVGRSDIAANWDGSPALVIKTTKVEKVRFCDVTEDMAMAEGEFETLDAWRKGHQAYFTRNGNFDPEMVLVFEHFELVEDLADR</sequence>
<dbReference type="SMART" id="SM01022">
    <property type="entry name" value="ASCH"/>
    <property type="match status" value="1"/>
</dbReference>
<dbReference type="PIRSF" id="PIRSF021320">
    <property type="entry name" value="DUF984"/>
    <property type="match status" value="1"/>
</dbReference>
<feature type="domain" description="ASCH" evidence="1">
    <location>
        <begin position="18"/>
        <end position="135"/>
    </location>
</feature>
<dbReference type="PANTHER" id="PTHR39203:SF1">
    <property type="entry name" value="CYTOPLASMIC PROTEIN"/>
    <property type="match status" value="1"/>
</dbReference>
<dbReference type="Pfam" id="PF04266">
    <property type="entry name" value="ASCH"/>
    <property type="match status" value="1"/>
</dbReference>
<dbReference type="EMBL" id="FXYE01000002">
    <property type="protein sequence ID" value="SMX45269.1"/>
    <property type="molecule type" value="Genomic_DNA"/>
</dbReference>
<evidence type="ECO:0000313" key="2">
    <source>
        <dbReference type="EMBL" id="SMX45269.1"/>
    </source>
</evidence>
<evidence type="ECO:0000259" key="1">
    <source>
        <dbReference type="SMART" id="SM01022"/>
    </source>
</evidence>
<dbReference type="PANTHER" id="PTHR39203">
    <property type="entry name" value="CYTOPLASMIC PROTEIN-RELATED"/>
    <property type="match status" value="1"/>
</dbReference>
<dbReference type="AlphaFoldDB" id="A0A238KQY7"/>
<dbReference type="InterPro" id="IPR009326">
    <property type="entry name" value="DUF984"/>
</dbReference>
<dbReference type="RefSeq" id="WP_093967859.1">
    <property type="nucleotide sequence ID" value="NZ_FXYE01000002.1"/>
</dbReference>
<dbReference type="SUPFAM" id="SSF88697">
    <property type="entry name" value="PUA domain-like"/>
    <property type="match status" value="1"/>
</dbReference>
<name>A0A238KQY7_9RHOB</name>
<dbReference type="OrthoDB" id="9807542at2"/>
<dbReference type="CDD" id="cd06553">
    <property type="entry name" value="ASCH_Ef3133_like"/>
    <property type="match status" value="1"/>
</dbReference>
<accession>A0A238KQY7</accession>
<organism evidence="2 3">
    <name type="scientific">Actibacterium lipolyticum</name>
    <dbReference type="NCBI Taxonomy" id="1524263"/>
    <lineage>
        <taxon>Bacteria</taxon>
        <taxon>Pseudomonadati</taxon>
        <taxon>Pseudomonadota</taxon>
        <taxon>Alphaproteobacteria</taxon>
        <taxon>Rhodobacterales</taxon>
        <taxon>Roseobacteraceae</taxon>
        <taxon>Actibacterium</taxon>
    </lineage>
</organism>
<gene>
    <name evidence="2" type="ORF">COL8621_02753</name>
</gene>
<reference evidence="3" key="1">
    <citation type="submission" date="2017-05" db="EMBL/GenBank/DDBJ databases">
        <authorList>
            <person name="Rodrigo-Torres L."/>
            <person name="Arahal R. D."/>
            <person name="Lucena T."/>
        </authorList>
    </citation>
    <scope>NUCLEOTIDE SEQUENCE [LARGE SCALE GENOMIC DNA]</scope>
    <source>
        <strain evidence="3">CECT 8621</strain>
    </source>
</reference>